<dbReference type="CDD" id="cd00448">
    <property type="entry name" value="YjgF_YER057c_UK114_family"/>
    <property type="match status" value="1"/>
</dbReference>
<dbReference type="Proteomes" id="UP000052943">
    <property type="component" value="Unassembled WGS sequence"/>
</dbReference>
<dbReference type="STRING" id="4790.A0A0W8CH89"/>
<dbReference type="Gene3D" id="3.30.1330.40">
    <property type="entry name" value="RutC-like"/>
    <property type="match status" value="2"/>
</dbReference>
<organism evidence="1 2">
    <name type="scientific">Phytophthora nicotianae</name>
    <name type="common">Potato buckeye rot agent</name>
    <name type="synonym">Phytophthora parasitica</name>
    <dbReference type="NCBI Taxonomy" id="4792"/>
    <lineage>
        <taxon>Eukaryota</taxon>
        <taxon>Sar</taxon>
        <taxon>Stramenopiles</taxon>
        <taxon>Oomycota</taxon>
        <taxon>Peronosporomycetes</taxon>
        <taxon>Peronosporales</taxon>
        <taxon>Peronosporaceae</taxon>
        <taxon>Phytophthora</taxon>
    </lineage>
</organism>
<evidence type="ECO:0000313" key="1">
    <source>
        <dbReference type="EMBL" id="KUF83339.1"/>
    </source>
</evidence>
<dbReference type="EMBL" id="LNFO01003300">
    <property type="protein sequence ID" value="KUF83339.1"/>
    <property type="molecule type" value="Genomic_DNA"/>
</dbReference>
<accession>A0A0W8CH89</accession>
<protein>
    <submittedName>
        <fullName evidence="1">Endoribonuclease L-PSP</fullName>
    </submittedName>
</protein>
<sequence length="343" mass="37873">MLLQSNYSTYKHNLPWEDQHGYVQVVRVGQTAYFSGQFAHEGEKLQTLCGVVTKLSIPHMLVEIKFTVRLDLPKEHTAITNGMSSEVEAGYAQIVKCGSTVEVSGQFDHNDEGKMRGGGDFDAQCEQAFKNIDKRLAEIGATRNQIVHTEVLIANIRNNFEKLNAAHKKFFGSYRPASACWGVVALGMPGAQVEIKFTVRPDLSKAPKTYSHGLPWEDAHNYSQVVVTNETAWIFGQFAQDDEGNPIGESDFEKQCKAAFANLDMCLAAIGATRSQIVHAGAMVVGLSDNATKLSAAHKKILCRYSEADTTTIASVAKAFNDTYLASYYCYFESTRDSSRVRT</sequence>
<name>A0A0W8CH89_PHYNI</name>
<dbReference type="AlphaFoldDB" id="A0A0W8CH89"/>
<dbReference type="PANTHER" id="PTHR43857">
    <property type="entry name" value="BLR7761 PROTEIN"/>
    <property type="match status" value="1"/>
</dbReference>
<dbReference type="InterPro" id="IPR035959">
    <property type="entry name" value="RutC-like_sf"/>
</dbReference>
<comment type="caution">
    <text evidence="1">The sequence shown here is derived from an EMBL/GenBank/DDBJ whole genome shotgun (WGS) entry which is preliminary data.</text>
</comment>
<dbReference type="Pfam" id="PF01042">
    <property type="entry name" value="Ribonuc_L-PSP"/>
    <property type="match status" value="2"/>
</dbReference>
<gene>
    <name evidence="1" type="ORF">AM587_10000916</name>
</gene>
<dbReference type="SUPFAM" id="SSF55298">
    <property type="entry name" value="YjgF-like"/>
    <property type="match status" value="2"/>
</dbReference>
<evidence type="ECO:0000313" key="2">
    <source>
        <dbReference type="Proteomes" id="UP000052943"/>
    </source>
</evidence>
<dbReference type="PANTHER" id="PTHR43857:SF1">
    <property type="entry name" value="YJGH FAMILY PROTEIN"/>
    <property type="match status" value="1"/>
</dbReference>
<reference evidence="1 2" key="1">
    <citation type="submission" date="2015-11" db="EMBL/GenBank/DDBJ databases">
        <title>Genomes and virulence difference between two physiological races of Phytophthora nicotianae.</title>
        <authorList>
            <person name="Liu H."/>
            <person name="Ma X."/>
            <person name="Yu H."/>
            <person name="Fang D."/>
            <person name="Li Y."/>
            <person name="Wang X."/>
            <person name="Wang W."/>
            <person name="Dong Y."/>
            <person name="Xiao B."/>
        </authorList>
    </citation>
    <scope>NUCLEOTIDE SEQUENCE [LARGE SCALE GENOMIC DNA]</scope>
    <source>
        <strain evidence="2">race 0</strain>
    </source>
</reference>
<dbReference type="InterPro" id="IPR006175">
    <property type="entry name" value="YjgF/YER057c/UK114"/>
</dbReference>
<proteinExistence type="predicted"/>